<dbReference type="AlphaFoldDB" id="A0A438EDH1"/>
<name>A0A438EDH1_VITVI</name>
<dbReference type="PANTHER" id="PTHR36617:SF16">
    <property type="entry name" value="OS04G0516500 PROTEIN"/>
    <property type="match status" value="1"/>
</dbReference>
<gene>
    <name evidence="1" type="ORF">CK203_094997</name>
</gene>
<dbReference type="EMBL" id="QGNW01001317">
    <property type="protein sequence ID" value="RVW45724.1"/>
    <property type="molecule type" value="Genomic_DNA"/>
</dbReference>
<sequence length="401" mass="45841">MEAYGIAVIEFGCWNGIYRMLGNSVIKCCTEYRERALWIVVVAAIVTQPPSGRNRGRKVMPSQLHSMLLTEASPLTSFSHLKRLERLWTNQAPGETLNSSYNSSRSWHLLALLHLCTPPAMALHRLAWLVPHCHSHDALATPFGLSQRQGGTPTCLLSVMPCLVSINVSFGGLRIRRLHSLNQALLGNWLWRFSVEHESLWRKIICGKFGKVEGGWTTKVWRESFGMSLCKDIRKGWEEFNAKTSIRIRNGSRTRFWWDIWAGNFKLKDVYPTIFRITSHKNAIVAESWKREGDEGGCWEVHFRRPFQDWEEEEVTCFLGFLDLLKVQEGEDTLCWKEDRRGFFSVKSYYCSLSEENSFVFLGEGGLGIPCSSQNLLFCLGSCLGEDPNCRHFNEEGMTNG</sequence>
<proteinExistence type="predicted"/>
<evidence type="ECO:0000313" key="1">
    <source>
        <dbReference type="EMBL" id="RVW45724.1"/>
    </source>
</evidence>
<dbReference type="PANTHER" id="PTHR36617">
    <property type="entry name" value="PROTEIN, PUTATIVE-RELATED"/>
    <property type="match status" value="1"/>
</dbReference>
<organism evidence="1 2">
    <name type="scientific">Vitis vinifera</name>
    <name type="common">Grape</name>
    <dbReference type="NCBI Taxonomy" id="29760"/>
    <lineage>
        <taxon>Eukaryota</taxon>
        <taxon>Viridiplantae</taxon>
        <taxon>Streptophyta</taxon>
        <taxon>Embryophyta</taxon>
        <taxon>Tracheophyta</taxon>
        <taxon>Spermatophyta</taxon>
        <taxon>Magnoliopsida</taxon>
        <taxon>eudicotyledons</taxon>
        <taxon>Gunneridae</taxon>
        <taxon>Pentapetalae</taxon>
        <taxon>rosids</taxon>
        <taxon>Vitales</taxon>
        <taxon>Vitaceae</taxon>
        <taxon>Viteae</taxon>
        <taxon>Vitis</taxon>
    </lineage>
</organism>
<reference evidence="1 2" key="1">
    <citation type="journal article" date="2018" name="PLoS Genet.">
        <title>Population sequencing reveals clonal diversity and ancestral inbreeding in the grapevine cultivar Chardonnay.</title>
        <authorList>
            <person name="Roach M.J."/>
            <person name="Johnson D.L."/>
            <person name="Bohlmann J."/>
            <person name="van Vuuren H.J."/>
            <person name="Jones S.J."/>
            <person name="Pretorius I.S."/>
            <person name="Schmidt S.A."/>
            <person name="Borneman A.R."/>
        </authorList>
    </citation>
    <scope>NUCLEOTIDE SEQUENCE [LARGE SCALE GENOMIC DNA]</scope>
    <source>
        <strain evidence="2">cv. Chardonnay</strain>
        <tissue evidence="1">Leaf</tissue>
    </source>
</reference>
<protein>
    <submittedName>
        <fullName evidence="1">Uncharacterized protein</fullName>
    </submittedName>
</protein>
<evidence type="ECO:0000313" key="2">
    <source>
        <dbReference type="Proteomes" id="UP000288805"/>
    </source>
</evidence>
<accession>A0A438EDH1</accession>
<dbReference type="Proteomes" id="UP000288805">
    <property type="component" value="Unassembled WGS sequence"/>
</dbReference>
<comment type="caution">
    <text evidence="1">The sequence shown here is derived from an EMBL/GenBank/DDBJ whole genome shotgun (WGS) entry which is preliminary data.</text>
</comment>